<name>A0ABP8CEG0_9FLAO</name>
<dbReference type="CDD" id="cd00761">
    <property type="entry name" value="Glyco_tranf_GTA_type"/>
    <property type="match status" value="1"/>
</dbReference>
<dbReference type="InterPro" id="IPR029044">
    <property type="entry name" value="Nucleotide-diphossugar_trans"/>
</dbReference>
<feature type="domain" description="Glycosyltransferase 2-like" evidence="1">
    <location>
        <begin position="5"/>
        <end position="155"/>
    </location>
</feature>
<protein>
    <submittedName>
        <fullName evidence="2">Glycosyltransferase family 2 protein</fullName>
    </submittedName>
</protein>
<dbReference type="RefSeq" id="WP_344788912.1">
    <property type="nucleotide sequence ID" value="NZ_BAABCA010000006.1"/>
</dbReference>
<evidence type="ECO:0000313" key="3">
    <source>
        <dbReference type="Proteomes" id="UP001501496"/>
    </source>
</evidence>
<dbReference type="PANTHER" id="PTHR22916:SF3">
    <property type="entry name" value="UDP-GLCNAC:BETAGAL BETA-1,3-N-ACETYLGLUCOSAMINYLTRANSFERASE-LIKE PROTEIN 1"/>
    <property type="match status" value="1"/>
</dbReference>
<evidence type="ECO:0000313" key="2">
    <source>
        <dbReference type="EMBL" id="GAA4238220.1"/>
    </source>
</evidence>
<dbReference type="Gene3D" id="3.90.550.10">
    <property type="entry name" value="Spore Coat Polysaccharide Biosynthesis Protein SpsA, Chain A"/>
    <property type="match status" value="1"/>
</dbReference>
<proteinExistence type="predicted"/>
<accession>A0ABP8CEG0</accession>
<dbReference type="PANTHER" id="PTHR22916">
    <property type="entry name" value="GLYCOSYLTRANSFERASE"/>
    <property type="match status" value="1"/>
</dbReference>
<dbReference type="SUPFAM" id="SSF53448">
    <property type="entry name" value="Nucleotide-diphospho-sugar transferases"/>
    <property type="match status" value="1"/>
</dbReference>
<organism evidence="2 3">
    <name type="scientific">Postechiella marina</name>
    <dbReference type="NCBI Taxonomy" id="943941"/>
    <lineage>
        <taxon>Bacteria</taxon>
        <taxon>Pseudomonadati</taxon>
        <taxon>Bacteroidota</taxon>
        <taxon>Flavobacteriia</taxon>
        <taxon>Flavobacteriales</taxon>
        <taxon>Flavobacteriaceae</taxon>
        <taxon>Postechiella</taxon>
    </lineage>
</organism>
<keyword evidence="3" id="KW-1185">Reference proteome</keyword>
<dbReference type="Pfam" id="PF00535">
    <property type="entry name" value="Glycos_transf_2"/>
    <property type="match status" value="1"/>
</dbReference>
<dbReference type="InterPro" id="IPR001173">
    <property type="entry name" value="Glyco_trans_2-like"/>
</dbReference>
<gene>
    <name evidence="2" type="ORF">GCM10022291_27870</name>
</gene>
<evidence type="ECO:0000259" key="1">
    <source>
        <dbReference type="Pfam" id="PF00535"/>
    </source>
</evidence>
<dbReference type="Proteomes" id="UP001501496">
    <property type="component" value="Unassembled WGS sequence"/>
</dbReference>
<comment type="caution">
    <text evidence="2">The sequence shown here is derived from an EMBL/GenBank/DDBJ whole genome shotgun (WGS) entry which is preliminary data.</text>
</comment>
<dbReference type="EMBL" id="BAABCA010000006">
    <property type="protein sequence ID" value="GAA4238220.1"/>
    <property type="molecule type" value="Genomic_DNA"/>
</dbReference>
<reference evidence="3" key="1">
    <citation type="journal article" date="2019" name="Int. J. Syst. Evol. Microbiol.">
        <title>The Global Catalogue of Microorganisms (GCM) 10K type strain sequencing project: providing services to taxonomists for standard genome sequencing and annotation.</title>
        <authorList>
            <consortium name="The Broad Institute Genomics Platform"/>
            <consortium name="The Broad Institute Genome Sequencing Center for Infectious Disease"/>
            <person name="Wu L."/>
            <person name="Ma J."/>
        </authorList>
    </citation>
    <scope>NUCLEOTIDE SEQUENCE [LARGE SCALE GENOMIC DNA]</scope>
    <source>
        <strain evidence="3">JCM 17630</strain>
    </source>
</reference>
<sequence>MPFFSVVIPLYNKEKYILKTLESVINQTFIDFEIIVINDGSTDGSLNQVKKIKDSRLFTYSQENHGLSAARNVGIKKAKSNYIALLDADDLWCEDYLQTIFNIIKRDNTLKIIATAAETCKENTKINLRAEVFNENQIVTLSNYFSLKRNIFTPSSLVIKKNIFESIGFFDDKINYGEEEDFFIRCFSLYHITHYKSAKVYYLTGIEGQLTSPNQETKRIIPDYTKYLTNKNEHKLKPYIDFIYYKLVVLYKMEKNDVLVNFYKAKIDVSNLSFEKKIKYYLPTKLFYSIKKTYIWLKSFSHS</sequence>